<reference evidence="7 8" key="1">
    <citation type="submission" date="2020-04" db="EMBL/GenBank/DDBJ databases">
        <title>MicrobeNet Type strains.</title>
        <authorList>
            <person name="Nicholson A.C."/>
        </authorList>
    </citation>
    <scope>NUCLEOTIDE SEQUENCE [LARGE SCALE GENOMIC DNA]</scope>
    <source>
        <strain evidence="7 8">DSM 44445</strain>
    </source>
</reference>
<evidence type="ECO:0000259" key="6">
    <source>
        <dbReference type="Pfam" id="PF13087"/>
    </source>
</evidence>
<keyword evidence="8" id="KW-1185">Reference proteome</keyword>
<feature type="region of interest" description="Disordered" evidence="5">
    <location>
        <begin position="174"/>
        <end position="201"/>
    </location>
</feature>
<protein>
    <submittedName>
        <fullName evidence="7">ATP-binding domain-containing protein</fullName>
    </submittedName>
</protein>
<name>A0A7X6LZR1_9NOCA</name>
<dbReference type="GO" id="GO:0005524">
    <property type="term" value="F:ATP binding"/>
    <property type="evidence" value="ECO:0007669"/>
    <property type="project" value="UniProtKB-KW"/>
</dbReference>
<feature type="compositionally biased region" description="Basic and acidic residues" evidence="5">
    <location>
        <begin position="766"/>
        <end position="776"/>
    </location>
</feature>
<keyword evidence="3" id="KW-0347">Helicase</keyword>
<accession>A0A7X6LZR1</accession>
<dbReference type="InterPro" id="IPR050534">
    <property type="entry name" value="Coronavir_polyprotein_1ab"/>
</dbReference>
<dbReference type="PANTHER" id="PTHR43788">
    <property type="entry name" value="DNA2/NAM7 HELICASE FAMILY MEMBER"/>
    <property type="match status" value="1"/>
</dbReference>
<gene>
    <name evidence="7" type="ORF">HGA07_18555</name>
</gene>
<dbReference type="Gene3D" id="3.40.50.300">
    <property type="entry name" value="P-loop containing nucleotide triphosphate hydrolases"/>
    <property type="match status" value="2"/>
</dbReference>
<dbReference type="SUPFAM" id="SSF52540">
    <property type="entry name" value="P-loop containing nucleoside triphosphate hydrolases"/>
    <property type="match status" value="1"/>
</dbReference>
<keyword evidence="1" id="KW-0547">Nucleotide-binding</keyword>
<dbReference type="GO" id="GO:0043139">
    <property type="term" value="F:5'-3' DNA helicase activity"/>
    <property type="evidence" value="ECO:0007669"/>
    <property type="project" value="TreeGrafter"/>
</dbReference>
<proteinExistence type="predicted"/>
<feature type="region of interest" description="Disordered" evidence="5">
    <location>
        <begin position="736"/>
        <end position="776"/>
    </location>
</feature>
<evidence type="ECO:0000256" key="1">
    <source>
        <dbReference type="ARBA" id="ARBA00022741"/>
    </source>
</evidence>
<dbReference type="Proteomes" id="UP000523447">
    <property type="component" value="Unassembled WGS sequence"/>
</dbReference>
<dbReference type="InterPro" id="IPR041679">
    <property type="entry name" value="DNA2/NAM7-like_C"/>
</dbReference>
<dbReference type="RefSeq" id="WP_040721726.1">
    <property type="nucleotide sequence ID" value="NZ_CAWPHS010000013.1"/>
</dbReference>
<comment type="caution">
    <text evidence="7">The sequence shown here is derived from an EMBL/GenBank/DDBJ whole genome shotgun (WGS) entry which is preliminary data.</text>
</comment>
<keyword evidence="2" id="KW-0378">Hydrolase</keyword>
<evidence type="ECO:0000313" key="7">
    <source>
        <dbReference type="EMBL" id="NKY87624.1"/>
    </source>
</evidence>
<sequence>MFEIAKVREVLQNALRVPDAEHDLDGRISGESALLSFAVDDTGHLIKDSVALSTCGWAVSRTITPGPGSDRWLDGFDDDQKRLLEYIFQIGDGKVTVEAGSAATARRGKGLGLVAGTAARVALDVATGGISALPAVAGLALTPVIGAIGSKVVEKVGDSLAKDATETISKAVKEKISRQEDDDSTSVQAASGDSEEKPPSELSAKVLGVTDLAAITRWVAETMGVEEALQPNSIRVKSRQVKVKDSGSTDEFLNSFFAEDLQRVADAVTTGDVGEVLSSYLRDNIGIDTKRRIDVRTNPGRVLQAVAPRSMPIGRWPEQADRPLALSQQFAINEICKNLKDPAARGLYAVNGPPGTGKTTMLRDLIAAVVVERALRLATLKDPRDAFSKAALEWRTEDSKRTRKFHPLIPELTGFEMVVASANNGAVENITLEVPATKAIHRESFPDADYWSGPATLLADTECWGAIAARLGNRSNRSEFVDRFWRGNQPRGKRKREGDKEIPGLHEILHALEQSKADNEKYRVVPWSTAVEQFEKAVAEVERLAAQRQVIADILERTSGFDLHLQRLRQQADDHRDYIVKLQAYRGDLERHATAMARDRTRAEQEVNDARRSLDSAEARVVQAGIAVRSAERALRDYAQTRPGMLRRIWSRNALSDWEGGAQLLAAQVTAADELAARAEAWRSEQSAELTVRQRALNEAAEKERHAQEQLSRCDRDLESAVRAVGDADRAVAQREAMVQQDSQRLQDARRRWPRTVPGAEWDAAPDDREPMEQREKSSPWMDEEFAEARSRAFLAALELHRAVLTNAPKQLRWSLWAVTDVVKGEAPADLPAATVLTAWQLLFLVVPVVSTTFASLSRMFAALGREALGWVFIDEAGQAAPQSAVGALWRAQRAVVVGDPLQLEPVVTLPWSGQKRLCRQFGVDGQWAPQNASVQTMADRLNIFGTWLPEPDGLGETWVGSPLRVHRRCERLMFDISNEIAYDNMMVYGVSFKTEFTLLTRSTWLDVPAQPSGSKWNRVEGDYARKTLETIRDRIEDQMNAELAKAQLPDWSLTDADREAELERRLREAVFVVSPFRDVVRELQRALGTVLPSNWNRVGTVHTTQGKEADIVLLVLGTASDQRQSRDWAAHPPNLLNVAVTRARRRLVVIGDYENWEKHQNFQVLAERSTRVDAVKVWGVSTR</sequence>
<dbReference type="GO" id="GO:0016787">
    <property type="term" value="F:hydrolase activity"/>
    <property type="evidence" value="ECO:0007669"/>
    <property type="project" value="UniProtKB-KW"/>
</dbReference>
<dbReference type="Pfam" id="PF13087">
    <property type="entry name" value="AAA_12"/>
    <property type="match status" value="1"/>
</dbReference>
<keyword evidence="4 7" id="KW-0067">ATP-binding</keyword>
<feature type="domain" description="DNA2/NAM7 helicase-like C-terminal" evidence="6">
    <location>
        <begin position="969"/>
        <end position="1154"/>
    </location>
</feature>
<evidence type="ECO:0000256" key="4">
    <source>
        <dbReference type="ARBA" id="ARBA00022840"/>
    </source>
</evidence>
<organism evidence="7 8">
    <name type="scientific">Nocardia veterana</name>
    <dbReference type="NCBI Taxonomy" id="132249"/>
    <lineage>
        <taxon>Bacteria</taxon>
        <taxon>Bacillati</taxon>
        <taxon>Actinomycetota</taxon>
        <taxon>Actinomycetes</taxon>
        <taxon>Mycobacteriales</taxon>
        <taxon>Nocardiaceae</taxon>
        <taxon>Nocardia</taxon>
    </lineage>
</organism>
<dbReference type="InterPro" id="IPR027417">
    <property type="entry name" value="P-loop_NTPase"/>
</dbReference>
<evidence type="ECO:0000256" key="5">
    <source>
        <dbReference type="SAM" id="MobiDB-lite"/>
    </source>
</evidence>
<evidence type="ECO:0000256" key="2">
    <source>
        <dbReference type="ARBA" id="ARBA00022801"/>
    </source>
</evidence>
<evidence type="ECO:0000313" key="8">
    <source>
        <dbReference type="Proteomes" id="UP000523447"/>
    </source>
</evidence>
<dbReference type="PANTHER" id="PTHR43788:SF8">
    <property type="entry name" value="DNA-BINDING PROTEIN SMUBP-2"/>
    <property type="match status" value="1"/>
</dbReference>
<evidence type="ECO:0000256" key="3">
    <source>
        <dbReference type="ARBA" id="ARBA00022806"/>
    </source>
</evidence>
<dbReference type="EMBL" id="JAAXPE010000020">
    <property type="protein sequence ID" value="NKY87624.1"/>
    <property type="molecule type" value="Genomic_DNA"/>
</dbReference>
<dbReference type="AlphaFoldDB" id="A0A7X6LZR1"/>